<evidence type="ECO:0000256" key="7">
    <source>
        <dbReference type="HAMAP-Rule" id="MF_01337"/>
    </source>
</evidence>
<dbReference type="Gene3D" id="3.30.420.100">
    <property type="match status" value="1"/>
</dbReference>
<dbReference type="InterPro" id="IPR057268">
    <property type="entry name" value="Ribosomal_L18"/>
</dbReference>
<dbReference type="AlphaFoldDB" id="A0A1F4XQT5"/>
<evidence type="ECO:0000256" key="3">
    <source>
        <dbReference type="ARBA" id="ARBA00022884"/>
    </source>
</evidence>
<evidence type="ECO:0000256" key="2">
    <source>
        <dbReference type="ARBA" id="ARBA00022730"/>
    </source>
</evidence>
<dbReference type="InterPro" id="IPR005484">
    <property type="entry name" value="Ribosomal_uL18_bac/plant/anim"/>
</dbReference>
<name>A0A1F4XQT5_9BACT</name>
<reference evidence="8 9" key="1">
    <citation type="journal article" date="2016" name="Nat. Commun.">
        <title>Thousands of microbial genomes shed light on interconnected biogeochemical processes in an aquifer system.</title>
        <authorList>
            <person name="Anantharaman K."/>
            <person name="Brown C.T."/>
            <person name="Hug L.A."/>
            <person name="Sharon I."/>
            <person name="Castelle C.J."/>
            <person name="Probst A.J."/>
            <person name="Thomas B.C."/>
            <person name="Singh A."/>
            <person name="Wilkins M.J."/>
            <person name="Karaoz U."/>
            <person name="Brodie E.L."/>
            <person name="Williams K.H."/>
            <person name="Hubbard S.S."/>
            <person name="Banfield J.F."/>
        </authorList>
    </citation>
    <scope>NUCLEOTIDE SEQUENCE [LARGE SCALE GENOMIC DNA]</scope>
</reference>
<comment type="similarity">
    <text evidence="1 7">Belongs to the universal ribosomal protein uL18 family.</text>
</comment>
<evidence type="ECO:0000256" key="6">
    <source>
        <dbReference type="ARBA" id="ARBA00035197"/>
    </source>
</evidence>
<dbReference type="EMBL" id="MEWU01000003">
    <property type="protein sequence ID" value="OGC84050.1"/>
    <property type="molecule type" value="Genomic_DNA"/>
</dbReference>
<evidence type="ECO:0000256" key="4">
    <source>
        <dbReference type="ARBA" id="ARBA00022980"/>
    </source>
</evidence>
<comment type="subunit">
    <text evidence="7">Part of the 50S ribosomal subunit; part of the 5S rRNA/L5/L18/L25 subcomplex. Contacts the 5S and 23S rRNAs.</text>
</comment>
<dbReference type="GO" id="GO:0008097">
    <property type="term" value="F:5S rRNA binding"/>
    <property type="evidence" value="ECO:0007669"/>
    <property type="project" value="TreeGrafter"/>
</dbReference>
<dbReference type="PANTHER" id="PTHR12899:SF3">
    <property type="entry name" value="LARGE RIBOSOMAL SUBUNIT PROTEIN UL18M"/>
    <property type="match status" value="1"/>
</dbReference>
<dbReference type="Pfam" id="PF00861">
    <property type="entry name" value="Ribosomal_L18p"/>
    <property type="match status" value="1"/>
</dbReference>
<dbReference type="CDD" id="cd00432">
    <property type="entry name" value="Ribosomal_L18_L5e"/>
    <property type="match status" value="1"/>
</dbReference>
<evidence type="ECO:0000256" key="5">
    <source>
        <dbReference type="ARBA" id="ARBA00023274"/>
    </source>
</evidence>
<dbReference type="NCBIfam" id="TIGR00060">
    <property type="entry name" value="L18_bact"/>
    <property type="match status" value="1"/>
</dbReference>
<keyword evidence="5 7" id="KW-0687">Ribonucleoprotein</keyword>
<gene>
    <name evidence="7" type="primary">rplR</name>
    <name evidence="8" type="ORF">A3D68_01920</name>
</gene>
<dbReference type="GO" id="GO:0022625">
    <property type="term" value="C:cytosolic large ribosomal subunit"/>
    <property type="evidence" value="ECO:0007669"/>
    <property type="project" value="TreeGrafter"/>
</dbReference>
<proteinExistence type="inferred from homology"/>
<dbReference type="FunFam" id="3.30.420.100:FF:000001">
    <property type="entry name" value="50S ribosomal protein L18"/>
    <property type="match status" value="1"/>
</dbReference>
<dbReference type="PANTHER" id="PTHR12899">
    <property type="entry name" value="39S RIBOSOMAL PROTEIN L18, MITOCHONDRIAL"/>
    <property type="match status" value="1"/>
</dbReference>
<dbReference type="HAMAP" id="MF_01337_B">
    <property type="entry name" value="Ribosomal_uL18_B"/>
    <property type="match status" value="1"/>
</dbReference>
<evidence type="ECO:0000313" key="8">
    <source>
        <dbReference type="EMBL" id="OGC84050.1"/>
    </source>
</evidence>
<keyword evidence="3 7" id="KW-0694">RNA-binding</keyword>
<comment type="function">
    <text evidence="7">This is one of the proteins that bind and probably mediate the attachment of the 5S RNA into the large ribosomal subunit, where it forms part of the central protuberance.</text>
</comment>
<protein>
    <recommendedName>
        <fullName evidence="6 7">Large ribosomal subunit protein uL18</fullName>
    </recommendedName>
</protein>
<dbReference type="STRING" id="1797240.A3D68_01920"/>
<organism evidence="8 9">
    <name type="scientific">Candidatus Adlerbacteria bacterium RIFCSPHIGHO2_02_FULL_52_17</name>
    <dbReference type="NCBI Taxonomy" id="1797240"/>
    <lineage>
        <taxon>Bacteria</taxon>
        <taxon>Candidatus Adleribacteriota</taxon>
    </lineage>
</organism>
<dbReference type="SUPFAM" id="SSF53137">
    <property type="entry name" value="Translational machinery components"/>
    <property type="match status" value="1"/>
</dbReference>
<keyword evidence="2 7" id="KW-0699">rRNA-binding</keyword>
<sequence>MTESAKIKQIVRARRHARIRARVSGSAARPRFTVYKSNRYLHAQIIDDVQGKTLVSGSTKTIAAGKKKMDAANLLGTTLAKKALAAGITAVVFDRGGFRYTGRVAMLAESARKAGLIF</sequence>
<dbReference type="Proteomes" id="UP000177564">
    <property type="component" value="Unassembled WGS sequence"/>
</dbReference>
<keyword evidence="4 7" id="KW-0689">Ribosomal protein</keyword>
<accession>A0A1F4XQT5</accession>
<dbReference type="GO" id="GO:0006412">
    <property type="term" value="P:translation"/>
    <property type="evidence" value="ECO:0007669"/>
    <property type="project" value="UniProtKB-UniRule"/>
</dbReference>
<dbReference type="InterPro" id="IPR004389">
    <property type="entry name" value="Ribosomal_uL18_bac-type"/>
</dbReference>
<evidence type="ECO:0000313" key="9">
    <source>
        <dbReference type="Proteomes" id="UP000177564"/>
    </source>
</evidence>
<comment type="caution">
    <text evidence="8">The sequence shown here is derived from an EMBL/GenBank/DDBJ whole genome shotgun (WGS) entry which is preliminary data.</text>
</comment>
<dbReference type="GO" id="GO:0003735">
    <property type="term" value="F:structural constituent of ribosome"/>
    <property type="evidence" value="ECO:0007669"/>
    <property type="project" value="InterPro"/>
</dbReference>
<evidence type="ECO:0000256" key="1">
    <source>
        <dbReference type="ARBA" id="ARBA00007116"/>
    </source>
</evidence>